<evidence type="ECO:0000313" key="3">
    <source>
        <dbReference type="Proteomes" id="UP001519310"/>
    </source>
</evidence>
<dbReference type="Proteomes" id="UP001519310">
    <property type="component" value="Unassembled WGS sequence"/>
</dbReference>
<gene>
    <name evidence="2" type="ORF">J2Z77_000733</name>
</gene>
<dbReference type="EMBL" id="JAGGLQ010000001">
    <property type="protein sequence ID" value="MBP2034949.1"/>
    <property type="molecule type" value="Genomic_DNA"/>
</dbReference>
<reference evidence="2 3" key="1">
    <citation type="submission" date="2021-03" db="EMBL/GenBank/DDBJ databases">
        <title>Genomic Encyclopedia of Type Strains, Phase IV (KMG-IV): sequencing the most valuable type-strain genomes for metagenomic binning, comparative biology and taxonomic classification.</title>
        <authorList>
            <person name="Goeker M."/>
        </authorList>
    </citation>
    <scope>NUCLEOTIDE SEQUENCE [LARGE SCALE GENOMIC DNA]</scope>
    <source>
        <strain evidence="2 3">DSM 40526</strain>
    </source>
</reference>
<sequence length="68" mass="7179">MAALSEHGVSGKTIRIADHDVRPGVKTDMGGRDAWPEIQAPILGCDILTLSIGHPPAPPSALRERLDA</sequence>
<name>A0ABS4KY31_STRAV</name>
<protein>
    <submittedName>
        <fullName evidence="2">Uncharacterized protein</fullName>
    </submittedName>
</protein>
<keyword evidence="3" id="KW-1185">Reference proteome</keyword>
<evidence type="ECO:0000313" key="2">
    <source>
        <dbReference type="EMBL" id="MBP2034949.1"/>
    </source>
</evidence>
<feature type="region of interest" description="Disordered" evidence="1">
    <location>
        <begin position="1"/>
        <end position="32"/>
    </location>
</feature>
<comment type="caution">
    <text evidence="2">The sequence shown here is derived from an EMBL/GenBank/DDBJ whole genome shotgun (WGS) entry which is preliminary data.</text>
</comment>
<evidence type="ECO:0000256" key="1">
    <source>
        <dbReference type="SAM" id="MobiDB-lite"/>
    </source>
</evidence>
<feature type="compositionally biased region" description="Basic and acidic residues" evidence="1">
    <location>
        <begin position="15"/>
        <end position="32"/>
    </location>
</feature>
<proteinExistence type="predicted"/>
<organism evidence="2 3">
    <name type="scientific">Streptomyces avidinii</name>
    <dbReference type="NCBI Taxonomy" id="1895"/>
    <lineage>
        <taxon>Bacteria</taxon>
        <taxon>Bacillati</taxon>
        <taxon>Actinomycetota</taxon>
        <taxon>Actinomycetes</taxon>
        <taxon>Kitasatosporales</taxon>
        <taxon>Streptomycetaceae</taxon>
        <taxon>Streptomyces</taxon>
    </lineage>
</organism>
<accession>A0ABS4KY31</accession>